<dbReference type="InterPro" id="IPR013320">
    <property type="entry name" value="ConA-like_dom_sf"/>
</dbReference>
<keyword evidence="5" id="KW-1185">Reference proteome</keyword>
<dbReference type="PROSITE" id="PS50060">
    <property type="entry name" value="MAM_2"/>
    <property type="match status" value="1"/>
</dbReference>
<accession>A0ABD0KTD1</accession>
<evidence type="ECO:0000256" key="1">
    <source>
        <dbReference type="SAM" id="MobiDB-lite"/>
    </source>
</evidence>
<feature type="domain" description="MAM" evidence="3">
    <location>
        <begin position="33"/>
        <end position="158"/>
    </location>
</feature>
<dbReference type="SUPFAM" id="SSF49899">
    <property type="entry name" value="Concanavalin A-like lectins/glucanases"/>
    <property type="match status" value="1"/>
</dbReference>
<dbReference type="Gene3D" id="2.60.120.200">
    <property type="match status" value="1"/>
</dbReference>
<evidence type="ECO:0000313" key="5">
    <source>
        <dbReference type="Proteomes" id="UP001519460"/>
    </source>
</evidence>
<dbReference type="InterPro" id="IPR000998">
    <property type="entry name" value="MAM_dom"/>
</dbReference>
<reference evidence="4 5" key="1">
    <citation type="journal article" date="2023" name="Sci. Data">
        <title>Genome assembly of the Korean intertidal mud-creeper Batillaria attramentaria.</title>
        <authorList>
            <person name="Patra A.K."/>
            <person name="Ho P.T."/>
            <person name="Jun S."/>
            <person name="Lee S.J."/>
            <person name="Kim Y."/>
            <person name="Won Y.J."/>
        </authorList>
    </citation>
    <scope>NUCLEOTIDE SEQUENCE [LARGE SCALE GENOMIC DNA]</scope>
    <source>
        <strain evidence="4">Wonlab-2016</strain>
    </source>
</reference>
<dbReference type="Pfam" id="PF00629">
    <property type="entry name" value="MAM"/>
    <property type="match status" value="1"/>
</dbReference>
<feature type="region of interest" description="Disordered" evidence="1">
    <location>
        <begin position="174"/>
        <end position="206"/>
    </location>
</feature>
<evidence type="ECO:0000256" key="2">
    <source>
        <dbReference type="SAM" id="SignalP"/>
    </source>
</evidence>
<gene>
    <name evidence="4" type="ORF">BaRGS_00018612</name>
</gene>
<organism evidence="4 5">
    <name type="scientific">Batillaria attramentaria</name>
    <dbReference type="NCBI Taxonomy" id="370345"/>
    <lineage>
        <taxon>Eukaryota</taxon>
        <taxon>Metazoa</taxon>
        <taxon>Spiralia</taxon>
        <taxon>Lophotrochozoa</taxon>
        <taxon>Mollusca</taxon>
        <taxon>Gastropoda</taxon>
        <taxon>Caenogastropoda</taxon>
        <taxon>Sorbeoconcha</taxon>
        <taxon>Cerithioidea</taxon>
        <taxon>Batillariidae</taxon>
        <taxon>Batillaria</taxon>
    </lineage>
</organism>
<protein>
    <recommendedName>
        <fullName evidence="3">MAM domain-containing protein</fullName>
    </recommendedName>
</protein>
<dbReference type="EMBL" id="JACVVK020000130">
    <property type="protein sequence ID" value="KAK7490090.1"/>
    <property type="molecule type" value="Genomic_DNA"/>
</dbReference>
<feature type="chain" id="PRO_5044748680" description="MAM domain-containing protein" evidence="2">
    <location>
        <begin position="21"/>
        <end position="206"/>
    </location>
</feature>
<dbReference type="AlphaFoldDB" id="A0ABD0KTD1"/>
<sequence length="206" mass="22267">MSSPTSYVAVFFAVVTVVVASNEDCIGAEAVENGGVWTRKEGYFLKTDMSRAGTGDTAGLFSRTICATQDKTFRLTFAYYLQSSGNCMLSVSVNASGTKKEVWNTLQASHPGGLRWATHETRISSPGAPFLIIFEATRLTRVPCGYRYNEIDLDDISFDHVGFLPATTATVPSTAAATSLRTDPQTTSDYTTDLPPSSTNQTFRNG</sequence>
<evidence type="ECO:0000259" key="3">
    <source>
        <dbReference type="PROSITE" id="PS50060"/>
    </source>
</evidence>
<dbReference type="Proteomes" id="UP001519460">
    <property type="component" value="Unassembled WGS sequence"/>
</dbReference>
<evidence type="ECO:0000313" key="4">
    <source>
        <dbReference type="EMBL" id="KAK7490090.1"/>
    </source>
</evidence>
<feature type="compositionally biased region" description="Polar residues" evidence="1">
    <location>
        <begin position="180"/>
        <end position="206"/>
    </location>
</feature>
<comment type="caution">
    <text evidence="4">The sequence shown here is derived from an EMBL/GenBank/DDBJ whole genome shotgun (WGS) entry which is preliminary data.</text>
</comment>
<keyword evidence="2" id="KW-0732">Signal</keyword>
<name>A0ABD0KTD1_9CAEN</name>
<feature type="signal peptide" evidence="2">
    <location>
        <begin position="1"/>
        <end position="20"/>
    </location>
</feature>
<proteinExistence type="predicted"/>